<accession>A0AAE8N707</accession>
<feature type="chain" id="PRO_5042086465" description="Cytochrome b561 domain-containing protein" evidence="9">
    <location>
        <begin position="30"/>
        <end position="457"/>
    </location>
</feature>
<keyword evidence="2" id="KW-0813">Transport</keyword>
<feature type="transmembrane region" description="Helical" evidence="8">
    <location>
        <begin position="362"/>
        <end position="380"/>
    </location>
</feature>
<feature type="transmembrane region" description="Helical" evidence="8">
    <location>
        <begin position="233"/>
        <end position="253"/>
    </location>
</feature>
<dbReference type="Proteomes" id="UP001187682">
    <property type="component" value="Unassembled WGS sequence"/>
</dbReference>
<keyword evidence="3 8" id="KW-0812">Transmembrane</keyword>
<dbReference type="EMBL" id="ONZQ02000016">
    <property type="protein sequence ID" value="SPO06604.1"/>
    <property type="molecule type" value="Genomic_DNA"/>
</dbReference>
<gene>
    <name evidence="11" type="ORF">DNG_09294</name>
</gene>
<dbReference type="AlphaFoldDB" id="A0AAE8N707"/>
<keyword evidence="12" id="KW-1185">Reference proteome</keyword>
<keyword evidence="6 8" id="KW-0472">Membrane</keyword>
<evidence type="ECO:0000256" key="9">
    <source>
        <dbReference type="SAM" id="SignalP"/>
    </source>
</evidence>
<evidence type="ECO:0000256" key="2">
    <source>
        <dbReference type="ARBA" id="ARBA00022448"/>
    </source>
</evidence>
<evidence type="ECO:0000256" key="7">
    <source>
        <dbReference type="SAM" id="MobiDB-lite"/>
    </source>
</evidence>
<dbReference type="SUPFAM" id="SSF49344">
    <property type="entry name" value="CBD9-like"/>
    <property type="match status" value="1"/>
</dbReference>
<dbReference type="InterPro" id="IPR015920">
    <property type="entry name" value="Cellobiose_DH-like_cyt"/>
</dbReference>
<feature type="signal peptide" evidence="9">
    <location>
        <begin position="1"/>
        <end position="29"/>
    </location>
</feature>
<dbReference type="Gene3D" id="1.20.120.1770">
    <property type="match status" value="1"/>
</dbReference>
<feature type="transmembrane region" description="Helical" evidence="8">
    <location>
        <begin position="297"/>
        <end position="315"/>
    </location>
</feature>
<dbReference type="Pfam" id="PF16010">
    <property type="entry name" value="CDH-cyt"/>
    <property type="match status" value="1"/>
</dbReference>
<evidence type="ECO:0000256" key="5">
    <source>
        <dbReference type="ARBA" id="ARBA00022989"/>
    </source>
</evidence>
<evidence type="ECO:0000259" key="10">
    <source>
        <dbReference type="SMART" id="SM00665"/>
    </source>
</evidence>
<evidence type="ECO:0000256" key="4">
    <source>
        <dbReference type="ARBA" id="ARBA00022982"/>
    </source>
</evidence>
<evidence type="ECO:0000256" key="3">
    <source>
        <dbReference type="ARBA" id="ARBA00022692"/>
    </source>
</evidence>
<feature type="domain" description="Cytochrome b561" evidence="10">
    <location>
        <begin position="231"/>
        <end position="352"/>
    </location>
</feature>
<reference evidence="11" key="1">
    <citation type="submission" date="2018-03" db="EMBL/GenBank/DDBJ databases">
        <authorList>
            <person name="Guldener U."/>
        </authorList>
    </citation>
    <scope>NUCLEOTIDE SEQUENCE</scope>
</reference>
<feature type="transmembrane region" description="Helical" evidence="8">
    <location>
        <begin position="335"/>
        <end position="356"/>
    </location>
</feature>
<sequence>MWTKAKRIASAFAGAAVLAGSLFSNPTLAADVVDIGGQSTFVADDKSIAFGFTVEHLQDDDIYFTIRVPTGTSWGAIGLGSEGMKGALVLMIYLNEAGNNVTFSPRTSHGHWEPIHYPDFEYTVLNGTGIYEDNMVFSGHCHTGCQSWPGGYMDVSDNNQRAMYALGPMESFRSDDVAAPIKYHAKHGSFKIDMRRTFGNADSPSLSDDSQNAGTESHGWKGGLVDSMSTVHAVFMVLVFIVMLPTGVILLRFQDSVKWHGVMQAASLVGGLVGFGMGVACSFHYKRSWSFTSAHQIIGIITIAGLIGQFIIGVMHHLKYKRTGSTTKLAPVHVWLGRLIILLGTINAFLGFLFAFNAWRNMILALLLLVSTGVTSYFLLNQLRRNRRLRRRESSPVFGFNSSPPKSPGGSRAEPYADDNPGLGLREYSPSPAQIGLMDVSGGGKSLGPVQTQREFL</sequence>
<comment type="caution">
    <text evidence="11">The sequence shown here is derived from an EMBL/GenBank/DDBJ whole genome shotgun (WGS) entry which is preliminary data.</text>
</comment>
<evidence type="ECO:0000313" key="11">
    <source>
        <dbReference type="EMBL" id="SPO06604.1"/>
    </source>
</evidence>
<evidence type="ECO:0000256" key="6">
    <source>
        <dbReference type="ARBA" id="ARBA00023136"/>
    </source>
</evidence>
<evidence type="ECO:0000256" key="8">
    <source>
        <dbReference type="SAM" id="Phobius"/>
    </source>
</evidence>
<keyword evidence="9" id="KW-0732">Signal</keyword>
<dbReference type="Pfam" id="PF03188">
    <property type="entry name" value="Cytochrom_B561"/>
    <property type="match status" value="1"/>
</dbReference>
<keyword evidence="4" id="KW-0249">Electron transport</keyword>
<comment type="subcellular location">
    <subcellularLocation>
        <location evidence="1">Membrane</location>
    </subcellularLocation>
</comment>
<dbReference type="CDD" id="cd09630">
    <property type="entry name" value="CDH_like_cytochrome"/>
    <property type="match status" value="1"/>
</dbReference>
<evidence type="ECO:0000256" key="1">
    <source>
        <dbReference type="ARBA" id="ARBA00004370"/>
    </source>
</evidence>
<dbReference type="CDD" id="cd08760">
    <property type="entry name" value="Cyt_b561_FRRS1_like"/>
    <property type="match status" value="1"/>
</dbReference>
<feature type="region of interest" description="Disordered" evidence="7">
    <location>
        <begin position="394"/>
        <end position="457"/>
    </location>
</feature>
<feature type="transmembrane region" description="Helical" evidence="8">
    <location>
        <begin position="265"/>
        <end position="285"/>
    </location>
</feature>
<organism evidence="11 12">
    <name type="scientific">Cephalotrichum gorgonifer</name>
    <dbReference type="NCBI Taxonomy" id="2041049"/>
    <lineage>
        <taxon>Eukaryota</taxon>
        <taxon>Fungi</taxon>
        <taxon>Dikarya</taxon>
        <taxon>Ascomycota</taxon>
        <taxon>Pezizomycotina</taxon>
        <taxon>Sordariomycetes</taxon>
        <taxon>Hypocreomycetidae</taxon>
        <taxon>Microascales</taxon>
        <taxon>Microascaceae</taxon>
        <taxon>Cephalotrichum</taxon>
    </lineage>
</organism>
<evidence type="ECO:0000313" key="12">
    <source>
        <dbReference type="Proteomes" id="UP001187682"/>
    </source>
</evidence>
<proteinExistence type="predicted"/>
<dbReference type="GO" id="GO:0016020">
    <property type="term" value="C:membrane"/>
    <property type="evidence" value="ECO:0007669"/>
    <property type="project" value="UniProtKB-SubCell"/>
</dbReference>
<dbReference type="PANTHER" id="PTHR47797">
    <property type="entry name" value="DEHYDROGENASE, PUTATIVE (AFU_ORTHOLOGUE AFUA_8G05805)-RELATED"/>
    <property type="match status" value="1"/>
</dbReference>
<dbReference type="PANTHER" id="PTHR47797:SF1">
    <property type="entry name" value="CYTOCHROME B561 DOMAIN-CONTAINING PROTEIN-RELATED"/>
    <property type="match status" value="1"/>
</dbReference>
<dbReference type="InterPro" id="IPR006593">
    <property type="entry name" value="Cyt_b561/ferric_Rdtase_TM"/>
</dbReference>
<name>A0AAE8N707_9PEZI</name>
<keyword evidence="5 8" id="KW-1133">Transmembrane helix</keyword>
<dbReference type="Gene3D" id="2.60.40.1210">
    <property type="entry name" value="Cellobiose dehydrogenase, cytochrome domain"/>
    <property type="match status" value="1"/>
</dbReference>
<dbReference type="SMART" id="SM00665">
    <property type="entry name" value="B561"/>
    <property type="match status" value="1"/>
</dbReference>
<protein>
    <recommendedName>
        <fullName evidence="10">Cytochrome b561 domain-containing protein</fullName>
    </recommendedName>
</protein>